<dbReference type="PROSITE" id="PS50110">
    <property type="entry name" value="RESPONSE_REGULATORY"/>
    <property type="match status" value="1"/>
</dbReference>
<dbReference type="SMART" id="SM00448">
    <property type="entry name" value="REC"/>
    <property type="match status" value="1"/>
</dbReference>
<accession>F0SBV4</accession>
<dbReference type="GO" id="GO:0000160">
    <property type="term" value="P:phosphorelay signal transduction system"/>
    <property type="evidence" value="ECO:0007669"/>
    <property type="project" value="UniProtKB-KW"/>
</dbReference>
<keyword evidence="1 3" id="KW-0597">Phosphoprotein</keyword>
<dbReference type="Gene3D" id="3.40.50.2300">
    <property type="match status" value="1"/>
</dbReference>
<feature type="modified residue" description="4-aspartylphosphate" evidence="3">
    <location>
        <position position="56"/>
    </location>
</feature>
<evidence type="ECO:0000256" key="1">
    <source>
        <dbReference type="ARBA" id="ARBA00022553"/>
    </source>
</evidence>
<proteinExistence type="predicted"/>
<dbReference type="KEGG" id="psn:Pedsa_3260"/>
<evidence type="ECO:0000259" key="4">
    <source>
        <dbReference type="PROSITE" id="PS50110"/>
    </source>
</evidence>
<keyword evidence="6" id="KW-1185">Reference proteome</keyword>
<evidence type="ECO:0000313" key="6">
    <source>
        <dbReference type="Proteomes" id="UP000000310"/>
    </source>
</evidence>
<dbReference type="InterPro" id="IPR001789">
    <property type="entry name" value="Sig_transdc_resp-reg_receiver"/>
</dbReference>
<dbReference type="CDD" id="cd17546">
    <property type="entry name" value="REC_hyHK_CKI1_RcsC-like"/>
    <property type="match status" value="1"/>
</dbReference>
<evidence type="ECO:0000313" key="5">
    <source>
        <dbReference type="EMBL" id="ADY53795.1"/>
    </source>
</evidence>
<dbReference type="EMBL" id="CP002545">
    <property type="protein sequence ID" value="ADY53795.1"/>
    <property type="molecule type" value="Genomic_DNA"/>
</dbReference>
<keyword evidence="2" id="KW-0902">Two-component regulatory system</keyword>
<reference evidence="5 6" key="1">
    <citation type="journal article" date="2011" name="Stand. Genomic Sci.">
        <title>Complete genome sequence of the gliding, heparinolytic Pedobacter saltans type strain (113).</title>
        <authorList>
            <person name="Liolios K."/>
            <person name="Sikorski J."/>
            <person name="Lu M."/>
            <person name="Nolan M."/>
            <person name="Lapidus A."/>
            <person name="Lucas S."/>
            <person name="Hammon N."/>
            <person name="Deshpande S."/>
            <person name="Cheng J.F."/>
            <person name="Tapia R."/>
            <person name="Han C."/>
            <person name="Goodwin L."/>
            <person name="Pitluck S."/>
            <person name="Huntemann M."/>
            <person name="Ivanova N."/>
            <person name="Pagani I."/>
            <person name="Mavromatis K."/>
            <person name="Ovchinikova G."/>
            <person name="Pati A."/>
            <person name="Chen A."/>
            <person name="Palaniappan K."/>
            <person name="Land M."/>
            <person name="Hauser L."/>
            <person name="Brambilla E.M."/>
            <person name="Kotsyurbenko O."/>
            <person name="Rohde M."/>
            <person name="Tindall B.J."/>
            <person name="Abt B."/>
            <person name="Goker M."/>
            <person name="Detter J.C."/>
            <person name="Woyke T."/>
            <person name="Bristow J."/>
            <person name="Eisen J.A."/>
            <person name="Markowitz V."/>
            <person name="Hugenholtz P."/>
            <person name="Klenk H.P."/>
            <person name="Kyrpides N.C."/>
        </authorList>
    </citation>
    <scope>NUCLEOTIDE SEQUENCE [LARGE SCALE GENOMIC DNA]</scope>
    <source>
        <strain evidence="6">ATCC 51119 / DSM 12145 / JCM 21818 / LMG 10337 / NBRC 100064 / NCIMB 13643</strain>
    </source>
</reference>
<protein>
    <submittedName>
        <fullName evidence="5">Response regulator receiver protein</fullName>
    </submittedName>
</protein>
<dbReference type="SUPFAM" id="SSF52172">
    <property type="entry name" value="CheY-like"/>
    <property type="match status" value="1"/>
</dbReference>
<dbReference type="InterPro" id="IPR011006">
    <property type="entry name" value="CheY-like_superfamily"/>
</dbReference>
<organism evidence="5 6">
    <name type="scientific">Pseudopedobacter saltans (strain ATCC 51119 / DSM 12145 / JCM 21818 / CCUG 39354 / LMG 10337 / NBRC 100064 / NCIMB 13643)</name>
    <name type="common">Pedobacter saltans</name>
    <dbReference type="NCBI Taxonomy" id="762903"/>
    <lineage>
        <taxon>Bacteria</taxon>
        <taxon>Pseudomonadati</taxon>
        <taxon>Bacteroidota</taxon>
        <taxon>Sphingobacteriia</taxon>
        <taxon>Sphingobacteriales</taxon>
        <taxon>Sphingobacteriaceae</taxon>
        <taxon>Pseudopedobacter</taxon>
    </lineage>
</organism>
<dbReference type="PANTHER" id="PTHR45339">
    <property type="entry name" value="HYBRID SIGNAL TRANSDUCTION HISTIDINE KINASE J"/>
    <property type="match status" value="1"/>
</dbReference>
<dbReference type="STRING" id="762903.Pedsa_3260"/>
<dbReference type="Pfam" id="PF00072">
    <property type="entry name" value="Response_reg"/>
    <property type="match status" value="1"/>
</dbReference>
<evidence type="ECO:0000256" key="3">
    <source>
        <dbReference type="PROSITE-ProRule" id="PRU00169"/>
    </source>
</evidence>
<dbReference type="AlphaFoldDB" id="F0SBV4"/>
<name>F0SBV4_PSESL</name>
<dbReference type="PANTHER" id="PTHR45339:SF1">
    <property type="entry name" value="HYBRID SIGNAL TRANSDUCTION HISTIDINE KINASE J"/>
    <property type="match status" value="1"/>
</dbReference>
<sequence length="130" mass="14853">MEKSSIHLFVVDDDEINILISRKVLSKYFSNIEFEMDGNNALEKILSKKFDLVLLDVNMPDISGFDIVRTVRAQPEEYFKQLPIIANTASILPDDIQNILKVGFTTYQSKPLRVDVLLREIDKLTLGVHS</sequence>
<gene>
    <name evidence="5" type="ordered locus">Pedsa_3260</name>
</gene>
<dbReference type="RefSeq" id="WP_013634279.1">
    <property type="nucleotide sequence ID" value="NC_015177.1"/>
</dbReference>
<reference evidence="6" key="2">
    <citation type="submission" date="2011-02" db="EMBL/GenBank/DDBJ databases">
        <title>The complete genome of Pedobacter saltans DSM 12145.</title>
        <authorList>
            <consortium name="US DOE Joint Genome Institute (JGI-PGF)"/>
            <person name="Lucas S."/>
            <person name="Copeland A."/>
            <person name="Lapidus A."/>
            <person name="Bruce D."/>
            <person name="Goodwin L."/>
            <person name="Pitluck S."/>
            <person name="Kyrpides N."/>
            <person name="Mavromatis K."/>
            <person name="Pagani I."/>
            <person name="Ivanova N."/>
            <person name="Ovchinnikova G."/>
            <person name="Lu M."/>
            <person name="Detter J.C."/>
            <person name="Han C."/>
            <person name="Land M."/>
            <person name="Hauser L."/>
            <person name="Markowitz V."/>
            <person name="Cheng J.-F."/>
            <person name="Hugenholtz P."/>
            <person name="Woyke T."/>
            <person name="Wu D."/>
            <person name="Tindall B."/>
            <person name="Pomrenke H.G."/>
            <person name="Brambilla E."/>
            <person name="Klenk H.-P."/>
            <person name="Eisen J.A."/>
        </authorList>
    </citation>
    <scope>NUCLEOTIDE SEQUENCE [LARGE SCALE GENOMIC DNA]</scope>
    <source>
        <strain evidence="6">ATCC 51119 / DSM 12145 / JCM 21818 / LMG 10337 / NBRC 100064 / NCIMB 13643</strain>
    </source>
</reference>
<dbReference type="eggNOG" id="COG3706">
    <property type="taxonomic scope" value="Bacteria"/>
</dbReference>
<dbReference type="Proteomes" id="UP000000310">
    <property type="component" value="Chromosome"/>
</dbReference>
<feature type="domain" description="Response regulatory" evidence="4">
    <location>
        <begin position="7"/>
        <end position="125"/>
    </location>
</feature>
<dbReference type="OrthoDB" id="9796457at2"/>
<evidence type="ECO:0000256" key="2">
    <source>
        <dbReference type="ARBA" id="ARBA00023012"/>
    </source>
</evidence>
<dbReference type="HOGENOM" id="CLU_000445_69_12_10"/>